<dbReference type="GO" id="GO:0009306">
    <property type="term" value="P:protein secretion"/>
    <property type="evidence" value="ECO:0007669"/>
    <property type="project" value="InterPro"/>
</dbReference>
<dbReference type="KEGG" id="tme:Tmel_1256"/>
<evidence type="ECO:0000256" key="1">
    <source>
        <dbReference type="RuleBase" id="RU004003"/>
    </source>
</evidence>
<feature type="domain" description="Type II/III secretion system secretin-like" evidence="3">
    <location>
        <begin position="220"/>
        <end position="362"/>
    </location>
</feature>
<reference evidence="4 5" key="1">
    <citation type="submission" date="2007-05" db="EMBL/GenBank/DDBJ databases">
        <title>Complete sequence of Thermosipho melanesiensis BI429.</title>
        <authorList>
            <consortium name="US DOE Joint Genome Institute"/>
            <person name="Copeland A."/>
            <person name="Lucas S."/>
            <person name="Lapidus A."/>
            <person name="Barry K."/>
            <person name="Glavina del Rio T."/>
            <person name="Dalin E."/>
            <person name="Tice H."/>
            <person name="Pitluck S."/>
            <person name="Chertkov O."/>
            <person name="Brettin T."/>
            <person name="Bruce D."/>
            <person name="Detter J.C."/>
            <person name="Han C."/>
            <person name="Schmutz J."/>
            <person name="Larimer F."/>
            <person name="Land M."/>
            <person name="Hauser L."/>
            <person name="Kyrpides N."/>
            <person name="Mikhailova N."/>
            <person name="Nelson K."/>
            <person name="Gogarten J.P."/>
            <person name="Noll K."/>
            <person name="Richardson P."/>
        </authorList>
    </citation>
    <scope>NUCLEOTIDE SEQUENCE [LARGE SCALE GENOMIC DNA]</scope>
    <source>
        <strain evidence="5">DSM 12029 / CIP 104789 / BI429</strain>
    </source>
</reference>
<evidence type="ECO:0000313" key="4">
    <source>
        <dbReference type="EMBL" id="ABR31105.1"/>
    </source>
</evidence>
<dbReference type="Gene3D" id="3.30.1370.130">
    <property type="match status" value="1"/>
</dbReference>
<keyword evidence="2" id="KW-1133">Transmembrane helix</keyword>
<dbReference type="AlphaFoldDB" id="A6LMF4"/>
<dbReference type="InterPro" id="IPR004846">
    <property type="entry name" value="T2SS/T3SS_dom"/>
</dbReference>
<dbReference type="PANTHER" id="PTHR30332">
    <property type="entry name" value="PROBABLE GENERAL SECRETION PATHWAY PROTEIN D"/>
    <property type="match status" value="1"/>
</dbReference>
<dbReference type="PANTHER" id="PTHR30332:SF17">
    <property type="entry name" value="TYPE IV PILIATION SYSTEM PROTEIN DR_0774-RELATED"/>
    <property type="match status" value="1"/>
</dbReference>
<gene>
    <name evidence="4" type="ordered locus">Tmel_1256</name>
</gene>
<dbReference type="Proteomes" id="UP000001110">
    <property type="component" value="Chromosome"/>
</dbReference>
<dbReference type="Pfam" id="PF00263">
    <property type="entry name" value="Secretin"/>
    <property type="match status" value="1"/>
</dbReference>
<proteinExistence type="inferred from homology"/>
<keyword evidence="2" id="KW-0472">Membrane</keyword>
<dbReference type="STRING" id="391009.Tmel_1256"/>
<evidence type="ECO:0000256" key="2">
    <source>
        <dbReference type="SAM" id="Phobius"/>
    </source>
</evidence>
<protein>
    <submittedName>
        <fullName evidence="4">Secretin/TonB, short N-terminal domain</fullName>
    </submittedName>
</protein>
<dbReference type="eggNOG" id="COG4796">
    <property type="taxonomic scope" value="Bacteria"/>
</dbReference>
<accession>A6LMF4</accession>
<dbReference type="InterPro" id="IPR001775">
    <property type="entry name" value="GspD/PilQ"/>
</dbReference>
<evidence type="ECO:0000259" key="3">
    <source>
        <dbReference type="Pfam" id="PF00263"/>
    </source>
</evidence>
<keyword evidence="2" id="KW-0812">Transmembrane</keyword>
<dbReference type="RefSeq" id="WP_012057464.1">
    <property type="nucleotide sequence ID" value="NC_009616.1"/>
</dbReference>
<dbReference type="PRINTS" id="PR00811">
    <property type="entry name" value="BCTERIALGSPD"/>
</dbReference>
<dbReference type="GO" id="GO:0015627">
    <property type="term" value="C:type II protein secretion system complex"/>
    <property type="evidence" value="ECO:0007669"/>
    <property type="project" value="TreeGrafter"/>
</dbReference>
<reference evidence="4 5" key="2">
    <citation type="journal article" date="2009" name="Proc. Natl. Acad. Sci. U.S.A.">
        <title>On the chimeric nature, thermophilic origin, and phylogenetic placement of the Thermotogales.</title>
        <authorList>
            <person name="Zhaxybayeva O."/>
            <person name="Swithers K.S."/>
            <person name="Lapierre P."/>
            <person name="Fournier G.P."/>
            <person name="Bickhart D.M."/>
            <person name="DeBoy R.T."/>
            <person name="Nelson K.E."/>
            <person name="Nesbo C.L."/>
            <person name="Doolittle W.F."/>
            <person name="Gogarten J.P."/>
            <person name="Noll K.M."/>
        </authorList>
    </citation>
    <scope>NUCLEOTIDE SEQUENCE [LARGE SCALE GENOMIC DNA]</scope>
    <source>
        <strain evidence="5">DSM 12029 / CIP 104789 / BI429</strain>
    </source>
</reference>
<organism evidence="4 5">
    <name type="scientific">Thermosipho melanesiensis (strain DSM 12029 / CIP 104789 / BI429)</name>
    <dbReference type="NCBI Taxonomy" id="391009"/>
    <lineage>
        <taxon>Bacteria</taxon>
        <taxon>Thermotogati</taxon>
        <taxon>Thermotogota</taxon>
        <taxon>Thermotogae</taxon>
        <taxon>Thermotogales</taxon>
        <taxon>Fervidobacteriaceae</taxon>
        <taxon>Thermosipho</taxon>
    </lineage>
</organism>
<feature type="transmembrane region" description="Helical" evidence="2">
    <location>
        <begin position="7"/>
        <end position="26"/>
    </location>
</feature>
<dbReference type="InterPro" id="IPR050810">
    <property type="entry name" value="Bact_Secretion_Sys_Channel"/>
</dbReference>
<sequence>MRSVKKILLIIVLVSVLSFSVDVYFYQTDIRDALSQFAMQEGITIIYSPSLTGFITIELYNTTIEKALDYMLLPLGYYWKKIDNIYFVGTANPNDPNFSLISNKYIIKLSYVTFENVSNALPNVLKNYIYPTASKNELLINAPPKIASQIAEIINLIDKKSHIAEIKIKLYEIDEEDLRKFGVEFSSNDETTTLKVSYNNNALQLSLDLMDTNLFAIISALISSGKAKILTNGTIFLKANESAKISAYTTIDFTLSNDKVIEKKLLNEIEISGTVFVDHVSLNLTARAEALSPSNKTIGLTFSNSLDLKYNKHYYIAGLSFETTNNIESGIPGLKDLPIIGNLFKTNEIKNNKKIIIISLEAKWAGDMK</sequence>
<comment type="similarity">
    <text evidence="1">Belongs to the bacterial secretin family.</text>
</comment>
<evidence type="ECO:0000313" key="5">
    <source>
        <dbReference type="Proteomes" id="UP000001110"/>
    </source>
</evidence>
<dbReference type="EMBL" id="CP000716">
    <property type="protein sequence ID" value="ABR31105.1"/>
    <property type="molecule type" value="Genomic_DNA"/>
</dbReference>
<name>A6LMF4_THEM4</name>
<dbReference type="HOGENOM" id="CLU_059922_0_0_0"/>